<sequence>MPYISMDEGPFVRLGSSVHRPSMRCLRQLSHGPIITISLINASPSNPAKGTYYFSVVNGTTEWMNSITPPSQFSTLITKTPEITPIISSVSVAPSSGTSLTFSTVPSTTSQYATPPSIATSSLSTLPSSTLSSPSSGTISSVTITATSIVTGGQTTIITRVTETTIEGAPPRPTSITSLPITSTVITTLISTTPNGSTTTSVVTSPPQILSFRLLQALPHFDEYDFEYSDHDHKHNFECTNHYDDFAFYDDDQCSIVANITFD</sequence>
<reference evidence="2" key="1">
    <citation type="journal article" date="2007" name="Plant Cell">
        <title>Dothideomycete-plant interactions illuminated by genome sequencing and EST analysis of the wheat pathogen Stagonospora nodorum.</title>
        <authorList>
            <person name="Hane J.K."/>
            <person name="Lowe R.G."/>
            <person name="Solomon P.S."/>
            <person name="Tan K.C."/>
            <person name="Schoch C.L."/>
            <person name="Spatafora J.W."/>
            <person name="Crous P.W."/>
            <person name="Kodira C."/>
            <person name="Birren B.W."/>
            <person name="Galagan J.E."/>
            <person name="Torriani S.F."/>
            <person name="McDonald B.A."/>
            <person name="Oliver R.P."/>
        </authorList>
    </citation>
    <scope>NUCLEOTIDE SEQUENCE [LARGE SCALE GENOMIC DNA]</scope>
    <source>
        <strain evidence="2">SN15 / ATCC MYA-4574 / FGSC 10173</strain>
    </source>
</reference>
<name>Q0V010_PHANO</name>
<dbReference type="GeneID" id="5970110"/>
<organism evidence="1 2">
    <name type="scientific">Phaeosphaeria nodorum (strain SN15 / ATCC MYA-4574 / FGSC 10173)</name>
    <name type="common">Glume blotch fungus</name>
    <name type="synonym">Parastagonospora nodorum</name>
    <dbReference type="NCBI Taxonomy" id="321614"/>
    <lineage>
        <taxon>Eukaryota</taxon>
        <taxon>Fungi</taxon>
        <taxon>Dikarya</taxon>
        <taxon>Ascomycota</taxon>
        <taxon>Pezizomycotina</taxon>
        <taxon>Dothideomycetes</taxon>
        <taxon>Pleosporomycetidae</taxon>
        <taxon>Pleosporales</taxon>
        <taxon>Pleosporineae</taxon>
        <taxon>Phaeosphaeriaceae</taxon>
        <taxon>Parastagonospora</taxon>
    </lineage>
</organism>
<dbReference type="KEGG" id="pno:SNOG_02654"/>
<protein>
    <submittedName>
        <fullName evidence="1">Uncharacterized protein</fullName>
    </submittedName>
</protein>
<dbReference type="VEuPathDB" id="FungiDB:JI435_026540"/>
<accession>Q0V010</accession>
<dbReference type="OMA" id="AXAISAT"/>
<evidence type="ECO:0000313" key="2">
    <source>
        <dbReference type="Proteomes" id="UP000001055"/>
    </source>
</evidence>
<proteinExistence type="predicted"/>
<dbReference type="RefSeq" id="XP_001793253.1">
    <property type="nucleotide sequence ID" value="XM_001793201.1"/>
</dbReference>
<evidence type="ECO:0000313" key="1">
    <source>
        <dbReference type="EMBL" id="EAT89385.1"/>
    </source>
</evidence>
<gene>
    <name evidence="1" type="ORF">SNOG_02654</name>
</gene>
<dbReference type="Proteomes" id="UP000001055">
    <property type="component" value="Unassembled WGS sequence"/>
</dbReference>
<dbReference type="EMBL" id="CH445328">
    <property type="protein sequence ID" value="EAT89385.1"/>
    <property type="molecule type" value="Genomic_DNA"/>
</dbReference>
<dbReference type="AlphaFoldDB" id="Q0V010"/>
<dbReference type="InParanoid" id="Q0V010"/>
<dbReference type="HOGENOM" id="CLU_1058095_0_0_1"/>